<dbReference type="PANTHER" id="PTHR30160">
    <property type="entry name" value="TETRAACYLDISACCHARIDE 4'-KINASE-RELATED"/>
    <property type="match status" value="1"/>
</dbReference>
<keyword evidence="3" id="KW-1003">Cell membrane</keyword>
<dbReference type="GO" id="GO:0005886">
    <property type="term" value="C:plasma membrane"/>
    <property type="evidence" value="ECO:0007669"/>
    <property type="project" value="UniProtKB-SubCell"/>
</dbReference>
<reference evidence="15" key="1">
    <citation type="journal article" date="2014" name="Stand. Genomic Sci.">
        <title>Complete genome sequence of Burkholderia phymatum STM815(T), a broad host range and efficient nitrogen-fixing symbiont of Mimosa species.</title>
        <authorList>
            <person name="Moulin L."/>
            <person name="Klonowska A."/>
            <person name="Caroline B."/>
            <person name="Booth K."/>
            <person name="Vriezen J.A."/>
            <person name="Melkonian R."/>
            <person name="James E.K."/>
            <person name="Young J.P."/>
            <person name="Bena G."/>
            <person name="Hauser L."/>
            <person name="Land M."/>
            <person name="Kyrpides N."/>
            <person name="Bruce D."/>
            <person name="Chain P."/>
            <person name="Copeland A."/>
            <person name="Pitluck S."/>
            <person name="Woyke T."/>
            <person name="Lizotte-Waniewski M."/>
            <person name="Bristow J."/>
            <person name="Riley M."/>
        </authorList>
    </citation>
    <scope>NUCLEOTIDE SEQUENCE [LARGE SCALE GENOMIC DNA]</scope>
    <source>
        <strain evidence="15">DSM 17167 / CIP 108236 / LMG 21445 / STM815</strain>
    </source>
</reference>
<dbReference type="InterPro" id="IPR002201">
    <property type="entry name" value="Glyco_trans_9"/>
</dbReference>
<keyword evidence="15" id="KW-1185">Reference proteome</keyword>
<dbReference type="eggNOG" id="COG0859">
    <property type="taxonomic scope" value="Bacteria"/>
</dbReference>
<keyword evidence="8" id="KW-0472">Membrane</keyword>
<dbReference type="EC" id="2.4.99.23" evidence="10"/>
<dbReference type="HOGENOM" id="CLU_038371_6_0_4"/>
<dbReference type="GO" id="GO:0008713">
    <property type="term" value="F:ADP-heptose-lipopolysaccharide heptosyltransferase activity"/>
    <property type="evidence" value="ECO:0007669"/>
    <property type="project" value="TreeGrafter"/>
</dbReference>
<evidence type="ECO:0000256" key="1">
    <source>
        <dbReference type="ARBA" id="ARBA00004515"/>
    </source>
</evidence>
<sequence>MKRILIVKVTSMGDVIQAQPIVSDLKRAFPGVEVDWAVDESFAEIARWNPGIDRVLCAPLRRFKKARRWADFRAIAQSIAELRAHRYDVAVDIHGVYKSAIIAFLSRSRRRLGYRNKDLGERGAAFAYTGRFVPPRDRNAWSGMRETVGTALGYSVDTPPDYNLHIPAPAKPIVETGGRPLAMLFHAASKDDKKWPADHWIAIARELVRRGFHVVVPWGSPAERSEGLAIVDNVEGAELLPQLSVTGIAQVIAASDFVIGVDTGFVHLAHALGKRTVMIFIATSRETFENNVPFRSVSIGDGNSVPPVAEALAAIDHVHADPLAAGGNKGESMAAA</sequence>
<evidence type="ECO:0000256" key="6">
    <source>
        <dbReference type="ARBA" id="ARBA00022679"/>
    </source>
</evidence>
<keyword evidence="7" id="KW-0448">Lipopolysaccharide biosynthesis</keyword>
<protein>
    <recommendedName>
        <fullName evidence="11">Lipopolysaccharide heptosyltransferase 1</fullName>
        <ecNumber evidence="10">2.4.99.23</ecNumber>
    </recommendedName>
    <alternativeName>
        <fullName evidence="12">ADP-heptose:lipopolysaccharide heptosyltransferase I</fullName>
    </alternativeName>
</protein>
<evidence type="ECO:0000256" key="11">
    <source>
        <dbReference type="ARBA" id="ARBA00044190"/>
    </source>
</evidence>
<dbReference type="Pfam" id="PF01075">
    <property type="entry name" value="Glyco_transf_9"/>
    <property type="match status" value="1"/>
</dbReference>
<evidence type="ECO:0000256" key="3">
    <source>
        <dbReference type="ARBA" id="ARBA00022475"/>
    </source>
</evidence>
<dbReference type="STRING" id="391038.Bphy_0661"/>
<evidence type="ECO:0000256" key="8">
    <source>
        <dbReference type="ARBA" id="ARBA00023136"/>
    </source>
</evidence>
<dbReference type="NCBIfam" id="TIGR02193">
    <property type="entry name" value="heptsyl_trn_I"/>
    <property type="match status" value="1"/>
</dbReference>
<keyword evidence="5" id="KW-0328">Glycosyltransferase</keyword>
<evidence type="ECO:0000256" key="10">
    <source>
        <dbReference type="ARBA" id="ARBA00044041"/>
    </source>
</evidence>
<evidence type="ECO:0000256" key="2">
    <source>
        <dbReference type="ARBA" id="ARBA00004713"/>
    </source>
</evidence>
<comment type="subcellular location">
    <subcellularLocation>
        <location evidence="1">Cell inner membrane</location>
        <topology evidence="1">Peripheral membrane protein</topology>
        <orientation evidence="1">Cytoplasmic side</orientation>
    </subcellularLocation>
</comment>
<gene>
    <name evidence="14" type="ordered locus">Bphy_0661</name>
</gene>
<dbReference type="Proteomes" id="UP000001192">
    <property type="component" value="Chromosome 1"/>
</dbReference>
<keyword evidence="4" id="KW-0997">Cell inner membrane</keyword>
<evidence type="ECO:0000313" key="14">
    <source>
        <dbReference type="EMBL" id="ACC69851.1"/>
    </source>
</evidence>
<evidence type="ECO:0000256" key="7">
    <source>
        <dbReference type="ARBA" id="ARBA00022985"/>
    </source>
</evidence>
<evidence type="ECO:0000256" key="4">
    <source>
        <dbReference type="ARBA" id="ARBA00022519"/>
    </source>
</evidence>
<dbReference type="GO" id="GO:0009244">
    <property type="term" value="P:lipopolysaccharide core region biosynthetic process"/>
    <property type="evidence" value="ECO:0007669"/>
    <property type="project" value="InterPro"/>
</dbReference>
<comment type="catalytic activity">
    <reaction evidence="13">
        <text>an alpha-Kdo-(2-&gt;4)-alpha-Kdo-(2-&gt;6)-lipid A + ADP-L-glycero-beta-D-manno-heptose = an L-alpha-D-Hep-(1-&gt;5)-[alpha-Kdo-(2-&gt;4)]-alpha-Kdo-(2-&gt;6)-lipid A + ADP + H(+)</text>
        <dbReference type="Rhea" id="RHEA:74067"/>
        <dbReference type="ChEBI" id="CHEBI:15378"/>
        <dbReference type="ChEBI" id="CHEBI:61506"/>
        <dbReference type="ChEBI" id="CHEBI:176431"/>
        <dbReference type="ChEBI" id="CHEBI:193068"/>
        <dbReference type="ChEBI" id="CHEBI:456216"/>
        <dbReference type="EC" id="2.4.99.23"/>
    </reaction>
</comment>
<dbReference type="AlphaFoldDB" id="B2JEH4"/>
<dbReference type="InterPro" id="IPR011908">
    <property type="entry name" value="LipoPS_heptosylTferase-I"/>
</dbReference>
<proteinExistence type="inferred from homology"/>
<evidence type="ECO:0000256" key="9">
    <source>
        <dbReference type="ARBA" id="ARBA00043995"/>
    </source>
</evidence>
<dbReference type="KEGG" id="bph:Bphy_0661"/>
<dbReference type="CAZy" id="GT9">
    <property type="family name" value="Glycosyltransferase Family 9"/>
</dbReference>
<dbReference type="GO" id="GO:0005829">
    <property type="term" value="C:cytosol"/>
    <property type="evidence" value="ECO:0007669"/>
    <property type="project" value="TreeGrafter"/>
</dbReference>
<evidence type="ECO:0000256" key="12">
    <source>
        <dbReference type="ARBA" id="ARBA00044330"/>
    </source>
</evidence>
<comment type="similarity">
    <text evidence="9">Belongs to the glycosyltransferase 9 family.</text>
</comment>
<dbReference type="SUPFAM" id="SSF53756">
    <property type="entry name" value="UDP-Glycosyltransferase/glycogen phosphorylase"/>
    <property type="match status" value="1"/>
</dbReference>
<evidence type="ECO:0000313" key="15">
    <source>
        <dbReference type="Proteomes" id="UP000001192"/>
    </source>
</evidence>
<dbReference type="CDD" id="cd03789">
    <property type="entry name" value="GT9_LPS_heptosyltransferase"/>
    <property type="match status" value="1"/>
</dbReference>
<dbReference type="RefSeq" id="WP_012400072.1">
    <property type="nucleotide sequence ID" value="NC_010622.1"/>
</dbReference>
<comment type="pathway">
    <text evidence="2">Bacterial outer membrane biogenesis; LPS core biosynthesis.</text>
</comment>
<evidence type="ECO:0000256" key="5">
    <source>
        <dbReference type="ARBA" id="ARBA00022676"/>
    </source>
</evidence>
<organism evidence="14 15">
    <name type="scientific">Paraburkholderia phymatum (strain DSM 17167 / CIP 108236 / LMG 21445 / STM815)</name>
    <name type="common">Burkholderia phymatum</name>
    <dbReference type="NCBI Taxonomy" id="391038"/>
    <lineage>
        <taxon>Bacteria</taxon>
        <taxon>Pseudomonadati</taxon>
        <taxon>Pseudomonadota</taxon>
        <taxon>Betaproteobacteria</taxon>
        <taxon>Burkholderiales</taxon>
        <taxon>Burkholderiaceae</taxon>
        <taxon>Paraburkholderia</taxon>
    </lineage>
</organism>
<evidence type="ECO:0000256" key="13">
    <source>
        <dbReference type="ARBA" id="ARBA00049201"/>
    </source>
</evidence>
<accession>B2JEH4</accession>
<dbReference type="Gene3D" id="3.40.50.2000">
    <property type="entry name" value="Glycogen Phosphorylase B"/>
    <property type="match status" value="2"/>
</dbReference>
<dbReference type="EMBL" id="CP001043">
    <property type="protein sequence ID" value="ACC69851.1"/>
    <property type="molecule type" value="Genomic_DNA"/>
</dbReference>
<name>B2JEH4_PARP8</name>
<keyword evidence="6 14" id="KW-0808">Transferase</keyword>
<dbReference type="PANTHER" id="PTHR30160:SF19">
    <property type="entry name" value="LIPOPOLYSACCHARIDE HEPTOSYLTRANSFERASE 1"/>
    <property type="match status" value="1"/>
</dbReference>
<dbReference type="InterPro" id="IPR051199">
    <property type="entry name" value="LPS_LOS_Heptosyltrfase"/>
</dbReference>
<dbReference type="OrthoDB" id="9767552at2"/>